<evidence type="ECO:0000313" key="1">
    <source>
        <dbReference type="EMBL" id="GBP52158.1"/>
    </source>
</evidence>
<name>A0A4C1WL46_EUMVA</name>
<organism evidence="1 2">
    <name type="scientific">Eumeta variegata</name>
    <name type="common">Bagworm moth</name>
    <name type="synonym">Eumeta japonica</name>
    <dbReference type="NCBI Taxonomy" id="151549"/>
    <lineage>
        <taxon>Eukaryota</taxon>
        <taxon>Metazoa</taxon>
        <taxon>Ecdysozoa</taxon>
        <taxon>Arthropoda</taxon>
        <taxon>Hexapoda</taxon>
        <taxon>Insecta</taxon>
        <taxon>Pterygota</taxon>
        <taxon>Neoptera</taxon>
        <taxon>Endopterygota</taxon>
        <taxon>Lepidoptera</taxon>
        <taxon>Glossata</taxon>
        <taxon>Ditrysia</taxon>
        <taxon>Tineoidea</taxon>
        <taxon>Psychidae</taxon>
        <taxon>Oiketicinae</taxon>
        <taxon>Eumeta</taxon>
    </lineage>
</organism>
<evidence type="ECO:0000313" key="2">
    <source>
        <dbReference type="Proteomes" id="UP000299102"/>
    </source>
</evidence>
<dbReference type="EMBL" id="BGZK01000596">
    <property type="protein sequence ID" value="GBP52158.1"/>
    <property type="molecule type" value="Genomic_DNA"/>
</dbReference>
<dbReference type="AlphaFoldDB" id="A0A4C1WL46"/>
<comment type="caution">
    <text evidence="1">The sequence shown here is derived from an EMBL/GenBank/DDBJ whole genome shotgun (WGS) entry which is preliminary data.</text>
</comment>
<proteinExistence type="predicted"/>
<sequence>MSTSHRLHNIIQKRLVSKVGPPRRARALRHRQLRRARRSSRRCRPTSLADYFNYKSCCDEEETTLDSNLSRLLRPYSDRKSLFYPHLSNTTEERQDSRSRTFRCVSFPAGTCTPIAAVKKLLVDRSRSKLELSYREAMASANYSIF</sequence>
<accession>A0A4C1WL46</accession>
<gene>
    <name evidence="1" type="ORF">EVAR_21289_1</name>
</gene>
<dbReference type="Proteomes" id="UP000299102">
    <property type="component" value="Unassembled WGS sequence"/>
</dbReference>
<reference evidence="1 2" key="1">
    <citation type="journal article" date="2019" name="Commun. Biol.">
        <title>The bagworm genome reveals a unique fibroin gene that provides high tensile strength.</title>
        <authorList>
            <person name="Kono N."/>
            <person name="Nakamura H."/>
            <person name="Ohtoshi R."/>
            <person name="Tomita M."/>
            <person name="Numata K."/>
            <person name="Arakawa K."/>
        </authorList>
    </citation>
    <scope>NUCLEOTIDE SEQUENCE [LARGE SCALE GENOMIC DNA]</scope>
</reference>
<protein>
    <submittedName>
        <fullName evidence="1">Uncharacterized protein</fullName>
    </submittedName>
</protein>
<keyword evidence="2" id="KW-1185">Reference proteome</keyword>